<name>A0A1R3JHL7_9ROSI</name>
<dbReference type="OrthoDB" id="1692153at2759"/>
<dbReference type="EMBL" id="AWUE01016066">
    <property type="protein sequence ID" value="OMO94378.1"/>
    <property type="molecule type" value="Genomic_DNA"/>
</dbReference>
<dbReference type="AlphaFoldDB" id="A0A1R3JHL7"/>
<keyword evidence="2" id="KW-1185">Reference proteome</keyword>
<evidence type="ECO:0000313" key="2">
    <source>
        <dbReference type="Proteomes" id="UP000187203"/>
    </source>
</evidence>
<dbReference type="Proteomes" id="UP000187203">
    <property type="component" value="Unassembled WGS sequence"/>
</dbReference>
<protein>
    <submittedName>
        <fullName evidence="1">Uncharacterized protein</fullName>
    </submittedName>
</protein>
<proteinExistence type="predicted"/>
<organism evidence="1 2">
    <name type="scientific">Corchorus olitorius</name>
    <dbReference type="NCBI Taxonomy" id="93759"/>
    <lineage>
        <taxon>Eukaryota</taxon>
        <taxon>Viridiplantae</taxon>
        <taxon>Streptophyta</taxon>
        <taxon>Embryophyta</taxon>
        <taxon>Tracheophyta</taxon>
        <taxon>Spermatophyta</taxon>
        <taxon>Magnoliopsida</taxon>
        <taxon>eudicotyledons</taxon>
        <taxon>Gunneridae</taxon>
        <taxon>Pentapetalae</taxon>
        <taxon>rosids</taxon>
        <taxon>malvids</taxon>
        <taxon>Malvales</taxon>
        <taxon>Malvaceae</taxon>
        <taxon>Grewioideae</taxon>
        <taxon>Apeibeae</taxon>
        <taxon>Corchorus</taxon>
    </lineage>
</organism>
<reference evidence="2" key="1">
    <citation type="submission" date="2013-09" db="EMBL/GenBank/DDBJ databases">
        <title>Corchorus olitorius genome sequencing.</title>
        <authorList>
            <person name="Alam M."/>
            <person name="Haque M.S."/>
            <person name="Islam M.S."/>
            <person name="Emdad E.M."/>
            <person name="Islam M.M."/>
            <person name="Ahmed B."/>
            <person name="Halim A."/>
            <person name="Hossen Q.M.M."/>
            <person name="Hossain M.Z."/>
            <person name="Ahmed R."/>
            <person name="Khan M.M."/>
            <person name="Islam R."/>
            <person name="Rashid M.M."/>
            <person name="Khan S.A."/>
            <person name="Rahman M.S."/>
            <person name="Alam M."/>
            <person name="Yahiya A.S."/>
            <person name="Khan M.S."/>
            <person name="Azam M.S."/>
            <person name="Haque T."/>
            <person name="Lashkar M.Z.H."/>
            <person name="Akhand A.I."/>
            <person name="Morshed G."/>
            <person name="Roy S."/>
            <person name="Uddin K.S."/>
            <person name="Rabeya T."/>
            <person name="Hossain A.S."/>
            <person name="Chowdhury A."/>
            <person name="Snigdha A.R."/>
            <person name="Mortoza M.S."/>
            <person name="Matin S.A."/>
            <person name="Hoque S.M.E."/>
            <person name="Islam M.K."/>
            <person name="Roy D.K."/>
            <person name="Haider R."/>
            <person name="Moosa M.M."/>
            <person name="Elias S.M."/>
            <person name="Hasan A.M."/>
            <person name="Jahan S."/>
            <person name="Shafiuddin M."/>
            <person name="Mahmood N."/>
            <person name="Shommy N.S."/>
        </authorList>
    </citation>
    <scope>NUCLEOTIDE SEQUENCE [LARGE SCALE GENOMIC DNA]</scope>
    <source>
        <strain evidence="2">cv. O-4</strain>
    </source>
</reference>
<accession>A0A1R3JHL7</accession>
<evidence type="ECO:0000313" key="1">
    <source>
        <dbReference type="EMBL" id="OMO94378.1"/>
    </source>
</evidence>
<dbReference type="STRING" id="93759.A0A1R3JHL7"/>
<comment type="caution">
    <text evidence="1">The sequence shown here is derived from an EMBL/GenBank/DDBJ whole genome shotgun (WGS) entry which is preliminary data.</text>
</comment>
<sequence>MQVGKQRPWKSSFQAKAGKFNFKLKATNILPTWKFDRFSLLLRLNKFIINLQLESGSTISVSAQQKRTLKSRFLRFLEKIRIRRARKALSIQYPDVKSICGGSLLIGILAALLQSISRKDLNGIVVHSLIILAKATCFRVCLELDGGDCELRCGFWVLVMQVSS</sequence>
<gene>
    <name evidence="1" type="ORF">COLO4_16367</name>
</gene>